<dbReference type="SUPFAM" id="SSF52833">
    <property type="entry name" value="Thioredoxin-like"/>
    <property type="match status" value="1"/>
</dbReference>
<gene>
    <name evidence="2" type="primary">trxA_2</name>
    <name evidence="2" type="ORF">MGA5115_02313</name>
    <name evidence="3" type="ORF">MGA5116_03195</name>
</gene>
<sequence>MNIVMGFNATHSDEMIELSELEAIEEDVLLEFGTPWCGHCNRAQKVLEPVMKDFTDVAHVKVLDGKGKRLGRQFQVKLWPTLILVRRGKEVARVIRPETERELRQLLID</sequence>
<dbReference type="InterPro" id="IPR013766">
    <property type="entry name" value="Thioredoxin_domain"/>
</dbReference>
<feature type="domain" description="Thioredoxin" evidence="1">
    <location>
        <begin position="1"/>
        <end position="109"/>
    </location>
</feature>
<reference evidence="3 4" key="1">
    <citation type="submission" date="2016-06" db="EMBL/GenBank/DDBJ databases">
        <authorList>
            <person name="Rodrigo-Torres L."/>
            <person name="Arahal D.R."/>
        </authorList>
    </citation>
    <scope>NUCLEOTIDE SEQUENCE [LARGE SCALE GENOMIC DNA]</scope>
    <source>
        <strain evidence="3 4">CECT 5116</strain>
    </source>
</reference>
<evidence type="ECO:0000259" key="1">
    <source>
        <dbReference type="PROSITE" id="PS51352"/>
    </source>
</evidence>
<evidence type="ECO:0000313" key="4">
    <source>
        <dbReference type="Proteomes" id="UP000092840"/>
    </source>
</evidence>
<dbReference type="Proteomes" id="UP000092840">
    <property type="component" value="Unassembled WGS sequence"/>
</dbReference>
<dbReference type="PROSITE" id="PS51352">
    <property type="entry name" value="THIOREDOXIN_2"/>
    <property type="match status" value="1"/>
</dbReference>
<name>A0A1C3JSR7_9GAMM</name>
<evidence type="ECO:0000313" key="5">
    <source>
        <dbReference type="Proteomes" id="UP000092871"/>
    </source>
</evidence>
<dbReference type="RefSeq" id="WP_139084532.1">
    <property type="nucleotide sequence ID" value="NZ_FLRA01000017.1"/>
</dbReference>
<dbReference type="GO" id="GO:0005737">
    <property type="term" value="C:cytoplasm"/>
    <property type="evidence" value="ECO:0007669"/>
    <property type="project" value="TreeGrafter"/>
</dbReference>
<dbReference type="AlphaFoldDB" id="A0A1C3JSR7"/>
<dbReference type="PANTHER" id="PTHR45663:SF11">
    <property type="entry name" value="GEO12009P1"/>
    <property type="match status" value="1"/>
</dbReference>
<evidence type="ECO:0000313" key="2">
    <source>
        <dbReference type="EMBL" id="SBT18192.1"/>
    </source>
</evidence>
<dbReference type="PANTHER" id="PTHR45663">
    <property type="entry name" value="GEO12009P1"/>
    <property type="match status" value="1"/>
</dbReference>
<dbReference type="InterPro" id="IPR036249">
    <property type="entry name" value="Thioredoxin-like_sf"/>
</dbReference>
<evidence type="ECO:0000313" key="3">
    <source>
        <dbReference type="EMBL" id="SBT22572.1"/>
    </source>
</evidence>
<protein>
    <submittedName>
        <fullName evidence="2">Thioredoxin</fullName>
    </submittedName>
</protein>
<organism evidence="2 5">
    <name type="scientific">Marinomonas gallaica</name>
    <dbReference type="NCBI Taxonomy" id="1806667"/>
    <lineage>
        <taxon>Bacteria</taxon>
        <taxon>Pseudomonadati</taxon>
        <taxon>Pseudomonadota</taxon>
        <taxon>Gammaproteobacteria</taxon>
        <taxon>Oceanospirillales</taxon>
        <taxon>Oceanospirillaceae</taxon>
        <taxon>Marinomonas</taxon>
    </lineage>
</organism>
<proteinExistence type="predicted"/>
<dbReference type="EMBL" id="FLRA01000017">
    <property type="protein sequence ID" value="SBT18192.1"/>
    <property type="molecule type" value="Genomic_DNA"/>
</dbReference>
<dbReference type="Gene3D" id="3.40.30.10">
    <property type="entry name" value="Glutaredoxin"/>
    <property type="match status" value="1"/>
</dbReference>
<accession>A0A1C3JSR7</accession>
<dbReference type="CDD" id="cd02947">
    <property type="entry name" value="TRX_family"/>
    <property type="match status" value="1"/>
</dbReference>
<dbReference type="OrthoDB" id="215495at2"/>
<dbReference type="Proteomes" id="UP000092871">
    <property type="component" value="Unassembled WGS sequence"/>
</dbReference>
<reference evidence="2 5" key="2">
    <citation type="submission" date="2016-06" db="EMBL/GenBank/DDBJ databases">
        <authorList>
            <person name="Kjaerup R.B."/>
            <person name="Dalgaard T.S."/>
            <person name="Juul-Madsen H.R."/>
        </authorList>
    </citation>
    <scope>NUCLEOTIDE SEQUENCE [LARGE SCALE GENOMIC DNA]</scope>
    <source>
        <strain evidence="2 5">CECT 5115</strain>
    </source>
</reference>
<dbReference type="GO" id="GO:0015035">
    <property type="term" value="F:protein-disulfide reductase activity"/>
    <property type="evidence" value="ECO:0007669"/>
    <property type="project" value="TreeGrafter"/>
</dbReference>
<keyword evidence="4" id="KW-1185">Reference proteome</keyword>
<dbReference type="EMBL" id="FLRB01000019">
    <property type="protein sequence ID" value="SBT22572.1"/>
    <property type="molecule type" value="Genomic_DNA"/>
</dbReference>
<dbReference type="Pfam" id="PF00085">
    <property type="entry name" value="Thioredoxin"/>
    <property type="match status" value="1"/>
</dbReference>